<dbReference type="Gene3D" id="3.30.720.90">
    <property type="match status" value="1"/>
</dbReference>
<comment type="similarity">
    <text evidence="1 4">Belongs to the eukaryotic ribosomal protein eL38 family.</text>
</comment>
<keyword evidence="2 4" id="KW-0689">Ribosomal protein</keyword>
<keyword evidence="7" id="KW-1185">Reference proteome</keyword>
<comment type="caution">
    <text evidence="6">The sequence shown here is derived from an EMBL/GenBank/DDBJ whole genome shotgun (WGS) entry which is preliminary data.</text>
</comment>
<dbReference type="PANTHER" id="PTHR10965">
    <property type="entry name" value="60S RIBOSOMAL PROTEIN L38"/>
    <property type="match status" value="1"/>
</dbReference>
<dbReference type="GO" id="GO:0006412">
    <property type="term" value="P:translation"/>
    <property type="evidence" value="ECO:0007669"/>
    <property type="project" value="InterPro"/>
</dbReference>
<evidence type="ECO:0000256" key="5">
    <source>
        <dbReference type="SAM" id="MobiDB-lite"/>
    </source>
</evidence>
<reference evidence="6 7" key="1">
    <citation type="submission" date="2016-10" db="EMBL/GenBank/DDBJ databases">
        <title>The genome of Paramicrosporidium saccamoebae is the missing link in understanding Cryptomycota and Microsporidia evolution.</title>
        <authorList>
            <person name="Quandt C.A."/>
            <person name="Beaudet D."/>
            <person name="Corsaro D."/>
            <person name="Michel R."/>
            <person name="Corradi N."/>
            <person name="James T."/>
        </authorList>
    </citation>
    <scope>NUCLEOTIDE SEQUENCE [LARGE SCALE GENOMIC DNA]</scope>
    <source>
        <strain evidence="6 7">KSL3</strain>
    </source>
</reference>
<gene>
    <name evidence="6" type="ORF">PSACC_02281</name>
</gene>
<feature type="region of interest" description="Disordered" evidence="5">
    <location>
        <begin position="1"/>
        <end position="20"/>
    </location>
</feature>
<sequence>MVSTFPHIPTPTNPPSIHPADTKFVAETDPGYQRVLGLAIKIKRNKDNVKFKARTPRFLVTLVVKDTEKAEKIIKLLPPTLKPTYIKSA</sequence>
<dbReference type="OrthoDB" id="10250488at2759"/>
<evidence type="ECO:0000256" key="1">
    <source>
        <dbReference type="ARBA" id="ARBA00007803"/>
    </source>
</evidence>
<evidence type="ECO:0008006" key="8">
    <source>
        <dbReference type="Google" id="ProtNLM"/>
    </source>
</evidence>
<accession>A0A2H9TJS5</accession>
<evidence type="ECO:0000256" key="3">
    <source>
        <dbReference type="ARBA" id="ARBA00023274"/>
    </source>
</evidence>
<feature type="compositionally biased region" description="Pro residues" evidence="5">
    <location>
        <begin position="8"/>
        <end position="17"/>
    </location>
</feature>
<dbReference type="InterPro" id="IPR038464">
    <property type="entry name" value="Ribosomal_eL38_sf"/>
</dbReference>
<dbReference type="Proteomes" id="UP000240830">
    <property type="component" value="Unassembled WGS sequence"/>
</dbReference>
<evidence type="ECO:0000313" key="7">
    <source>
        <dbReference type="Proteomes" id="UP000240830"/>
    </source>
</evidence>
<evidence type="ECO:0000256" key="2">
    <source>
        <dbReference type="ARBA" id="ARBA00022980"/>
    </source>
</evidence>
<dbReference type="EMBL" id="MTSL01000150">
    <property type="protein sequence ID" value="PJF17988.1"/>
    <property type="molecule type" value="Genomic_DNA"/>
</dbReference>
<name>A0A2H9TJS5_9FUNG</name>
<dbReference type="InterPro" id="IPR002675">
    <property type="entry name" value="Ribosomal_eL38"/>
</dbReference>
<dbReference type="GO" id="GO:0003735">
    <property type="term" value="F:structural constituent of ribosome"/>
    <property type="evidence" value="ECO:0007669"/>
    <property type="project" value="InterPro"/>
</dbReference>
<dbReference type="STRING" id="1246581.A0A2H9TJS5"/>
<evidence type="ECO:0000313" key="6">
    <source>
        <dbReference type="EMBL" id="PJF17988.1"/>
    </source>
</evidence>
<proteinExistence type="inferred from homology"/>
<dbReference type="Pfam" id="PF01781">
    <property type="entry name" value="Ribosomal_L38e"/>
    <property type="match status" value="1"/>
</dbReference>
<protein>
    <recommendedName>
        <fullName evidence="8">60S ribosomal protein L38</fullName>
    </recommendedName>
</protein>
<dbReference type="AlphaFoldDB" id="A0A2H9TJS5"/>
<dbReference type="GO" id="GO:0022618">
    <property type="term" value="P:protein-RNA complex assembly"/>
    <property type="evidence" value="ECO:0007669"/>
    <property type="project" value="TreeGrafter"/>
</dbReference>
<organism evidence="6 7">
    <name type="scientific">Paramicrosporidium saccamoebae</name>
    <dbReference type="NCBI Taxonomy" id="1246581"/>
    <lineage>
        <taxon>Eukaryota</taxon>
        <taxon>Fungi</taxon>
        <taxon>Fungi incertae sedis</taxon>
        <taxon>Cryptomycota</taxon>
        <taxon>Cryptomycota incertae sedis</taxon>
        <taxon>Paramicrosporidium</taxon>
    </lineage>
</organism>
<dbReference type="PANTHER" id="PTHR10965:SF0">
    <property type="entry name" value="LARGE RIBOSOMAL SUBUNIT PROTEIN EL38"/>
    <property type="match status" value="1"/>
</dbReference>
<keyword evidence="3 4" id="KW-0687">Ribonucleoprotein</keyword>
<dbReference type="GO" id="GO:0022625">
    <property type="term" value="C:cytosolic large ribosomal subunit"/>
    <property type="evidence" value="ECO:0007669"/>
    <property type="project" value="TreeGrafter"/>
</dbReference>
<evidence type="ECO:0000256" key="4">
    <source>
        <dbReference type="RuleBase" id="RU003445"/>
    </source>
</evidence>